<proteinExistence type="predicted"/>
<dbReference type="EMBL" id="JAHRIQ010035365">
    <property type="protein sequence ID" value="MEQ2232219.1"/>
    <property type="molecule type" value="Genomic_DNA"/>
</dbReference>
<evidence type="ECO:0000313" key="1">
    <source>
        <dbReference type="EMBL" id="MEQ2232219.1"/>
    </source>
</evidence>
<organism evidence="1 2">
    <name type="scientific">Ilyodon furcidens</name>
    <name type="common">goldbreast splitfin</name>
    <dbReference type="NCBI Taxonomy" id="33524"/>
    <lineage>
        <taxon>Eukaryota</taxon>
        <taxon>Metazoa</taxon>
        <taxon>Chordata</taxon>
        <taxon>Craniata</taxon>
        <taxon>Vertebrata</taxon>
        <taxon>Euteleostomi</taxon>
        <taxon>Actinopterygii</taxon>
        <taxon>Neopterygii</taxon>
        <taxon>Teleostei</taxon>
        <taxon>Neoteleostei</taxon>
        <taxon>Acanthomorphata</taxon>
        <taxon>Ovalentaria</taxon>
        <taxon>Atherinomorphae</taxon>
        <taxon>Cyprinodontiformes</taxon>
        <taxon>Goodeidae</taxon>
        <taxon>Ilyodon</taxon>
    </lineage>
</organism>
<reference evidence="1 2" key="1">
    <citation type="submission" date="2021-06" db="EMBL/GenBank/DDBJ databases">
        <authorList>
            <person name="Palmer J.M."/>
        </authorList>
    </citation>
    <scope>NUCLEOTIDE SEQUENCE [LARGE SCALE GENOMIC DNA]</scope>
    <source>
        <strain evidence="2">if_2019</strain>
        <tissue evidence="1">Muscle</tissue>
    </source>
</reference>
<accession>A0ABV0TH44</accession>
<evidence type="ECO:0000313" key="2">
    <source>
        <dbReference type="Proteomes" id="UP001482620"/>
    </source>
</evidence>
<name>A0ABV0TH44_9TELE</name>
<keyword evidence="2" id="KW-1185">Reference proteome</keyword>
<comment type="caution">
    <text evidence="1">The sequence shown here is derived from an EMBL/GenBank/DDBJ whole genome shotgun (WGS) entry which is preliminary data.</text>
</comment>
<sequence length="116" mass="13323">MCINYKKLIYGFWFHLQTRMAYITRTSASLYVQVEIADQTPSMSPDSIIFAKSCKSPQIFDIQTVDFPSCWPDSSIVIKTVVPLDESHRTVTVNQSNSCFKMNHQNLRLHFVATDV</sequence>
<gene>
    <name evidence="1" type="ORF">ILYODFUR_008897</name>
</gene>
<dbReference type="Proteomes" id="UP001482620">
    <property type="component" value="Unassembled WGS sequence"/>
</dbReference>
<protein>
    <submittedName>
        <fullName evidence="1">Uncharacterized protein</fullName>
    </submittedName>
</protein>